<dbReference type="InterPro" id="IPR035965">
    <property type="entry name" value="PAS-like_dom_sf"/>
</dbReference>
<dbReference type="InterPro" id="IPR000700">
    <property type="entry name" value="PAS-assoc_C"/>
</dbReference>
<keyword evidence="1" id="KW-0600">Photoreceptor protein</keyword>
<keyword evidence="5" id="KW-0157">Chromophore</keyword>
<evidence type="ECO:0000256" key="2">
    <source>
        <dbReference type="ARBA" id="ARBA00022606"/>
    </source>
</evidence>
<dbReference type="PROSITE" id="PS50113">
    <property type="entry name" value="PAC"/>
    <property type="match status" value="1"/>
</dbReference>
<feature type="domain" description="PAC" evidence="8">
    <location>
        <begin position="158"/>
        <end position="212"/>
    </location>
</feature>
<dbReference type="InterPro" id="IPR000014">
    <property type="entry name" value="PAS"/>
</dbReference>
<organism evidence="9">
    <name type="scientific">Xerophyllum asphodeloides</name>
    <dbReference type="NCBI Taxonomy" id="117929"/>
    <lineage>
        <taxon>Eukaryota</taxon>
        <taxon>Viridiplantae</taxon>
        <taxon>Streptophyta</taxon>
        <taxon>Embryophyta</taxon>
        <taxon>Tracheophyta</taxon>
        <taxon>Spermatophyta</taxon>
        <taxon>Magnoliopsida</taxon>
        <taxon>Liliopsida</taxon>
        <taxon>Liliales</taxon>
        <taxon>Melanthiaceae</taxon>
        <taxon>Xerophyllum</taxon>
    </lineage>
</organism>
<sequence>MLLGTCRNEMRAEAALGCDLAFHSVEDTSTRGLEAEGSLEASDWDKQKAASAAKDIISSLAHYSKFTGRLVSGKRCSSDGVAPLSSSLIISLGRIKQSFVLTDPHLPDRPIVYASDEFLRLTGYSRQEVLGCNCRFLNGPDTDSEAVHQMEDSIRAERTCKVRILNYRKDGSSFWNLLYLSPARNASGKIAFYVGAQIEEGRSKYDANGLSPEMRQLGAVGSVKVAVRSLTSGVGPSRSSSSS</sequence>
<dbReference type="PROSITE" id="PS50112">
    <property type="entry name" value="PAS"/>
    <property type="match status" value="1"/>
</dbReference>
<evidence type="ECO:0000256" key="4">
    <source>
        <dbReference type="ARBA" id="ARBA00022643"/>
    </source>
</evidence>
<proteinExistence type="evidence at transcript level"/>
<dbReference type="Pfam" id="PF13426">
    <property type="entry name" value="PAS_9"/>
    <property type="match status" value="1"/>
</dbReference>
<dbReference type="EMBL" id="KU698113">
    <property type="protein sequence ID" value="AML76309.1"/>
    <property type="molecule type" value="mRNA"/>
</dbReference>
<dbReference type="GO" id="GO:0009881">
    <property type="term" value="F:photoreceptor activity"/>
    <property type="evidence" value="ECO:0007669"/>
    <property type="project" value="UniProtKB-KW"/>
</dbReference>
<name>A0A126WUU8_9LILI</name>
<dbReference type="PANTHER" id="PTHR47429">
    <property type="entry name" value="PROTEIN TWIN LOV 1"/>
    <property type="match status" value="1"/>
</dbReference>
<feature type="domain" description="PAS" evidence="7">
    <location>
        <begin position="111"/>
        <end position="157"/>
    </location>
</feature>
<evidence type="ECO:0000256" key="1">
    <source>
        <dbReference type="ARBA" id="ARBA00022543"/>
    </source>
</evidence>
<dbReference type="SUPFAM" id="SSF55785">
    <property type="entry name" value="PYP-like sensor domain (PAS domain)"/>
    <property type="match status" value="1"/>
</dbReference>
<dbReference type="NCBIfam" id="TIGR00229">
    <property type="entry name" value="sensory_box"/>
    <property type="match status" value="1"/>
</dbReference>
<protein>
    <submittedName>
        <fullName evidence="9">Putative LOV domain-containing protein</fullName>
    </submittedName>
</protein>
<reference evidence="9" key="1">
    <citation type="journal article" date="2016" name="Proc. Natl. Acad. Sci. U.S.A.">
        <title>Functional and topological diversity of LOV domain photoreceptors.</title>
        <authorList>
            <person name="Glantz S.T."/>
            <person name="Carpenter E.J."/>
            <person name="Melkonian M."/>
            <person name="Gardner K.H."/>
            <person name="Boyden E.S."/>
            <person name="Wong G.K."/>
            <person name="Chow B.Y."/>
        </authorList>
    </citation>
    <scope>NUCLEOTIDE SEQUENCE</scope>
    <source>
        <strain evidence="9">AFLV_2081776</strain>
    </source>
</reference>
<accession>A0A126WUU8</accession>
<evidence type="ECO:0000259" key="8">
    <source>
        <dbReference type="PROSITE" id="PS50113"/>
    </source>
</evidence>
<keyword evidence="2" id="KW-0716">Sensory transduction</keyword>
<dbReference type="CDD" id="cd00130">
    <property type="entry name" value="PAS"/>
    <property type="match status" value="1"/>
</dbReference>
<dbReference type="PANTHER" id="PTHR47429:SF2">
    <property type="entry name" value="PROTEIN TWIN LOV 1"/>
    <property type="match status" value="1"/>
</dbReference>
<evidence type="ECO:0000256" key="6">
    <source>
        <dbReference type="ARBA" id="ARBA00023170"/>
    </source>
</evidence>
<evidence type="ECO:0000313" key="9">
    <source>
        <dbReference type="EMBL" id="AML76309.1"/>
    </source>
</evidence>
<evidence type="ECO:0000256" key="3">
    <source>
        <dbReference type="ARBA" id="ARBA00022630"/>
    </source>
</evidence>
<dbReference type="Gene3D" id="3.30.450.20">
    <property type="entry name" value="PAS domain"/>
    <property type="match status" value="1"/>
</dbReference>
<evidence type="ECO:0000259" key="7">
    <source>
        <dbReference type="PROSITE" id="PS50112"/>
    </source>
</evidence>
<evidence type="ECO:0000256" key="5">
    <source>
        <dbReference type="ARBA" id="ARBA00022991"/>
    </source>
</evidence>
<dbReference type="AlphaFoldDB" id="A0A126WUU8"/>
<keyword evidence="4" id="KW-0288">FMN</keyword>
<dbReference type="GO" id="GO:0005634">
    <property type="term" value="C:nucleus"/>
    <property type="evidence" value="ECO:0007669"/>
    <property type="project" value="TreeGrafter"/>
</dbReference>
<keyword evidence="3" id="KW-0285">Flavoprotein</keyword>
<keyword evidence="6" id="KW-0675">Receptor</keyword>